<keyword evidence="1" id="KW-1133">Transmembrane helix</keyword>
<evidence type="ECO:0000256" key="1">
    <source>
        <dbReference type="SAM" id="Phobius"/>
    </source>
</evidence>
<evidence type="ECO:0000313" key="5">
    <source>
        <dbReference type="WBParaSite" id="PgE122_g003_t04"/>
    </source>
</evidence>
<keyword evidence="1" id="KW-0812">Transmembrane</keyword>
<name>A0A915A0Q2_PARUN</name>
<evidence type="ECO:0000313" key="3">
    <source>
        <dbReference type="WBParaSite" id="PgE122_g003_t01"/>
    </source>
</evidence>
<sequence>MSHRMAQGWIYMWRRKRSSYRLQRTKWLPIVIACFSMIAILTYFTHWAIISEAQLYFTPACSRGGGTLQIVAPCPRREELFRFICLAEMKRVCNFTNTLCRSPIHQLKYMIHSKMKILKEKFCS</sequence>
<evidence type="ECO:0000313" key="2">
    <source>
        <dbReference type="Proteomes" id="UP000887569"/>
    </source>
</evidence>
<protein>
    <submittedName>
        <fullName evidence="3 4">Uncharacterized protein</fullName>
    </submittedName>
</protein>
<dbReference type="AlphaFoldDB" id="A0A915A0Q2"/>
<keyword evidence="1" id="KW-0472">Membrane</keyword>
<dbReference type="WBParaSite" id="PgE122_g003_t03">
    <property type="protein sequence ID" value="PgE122_g003_t03"/>
    <property type="gene ID" value="PgE122_g003"/>
</dbReference>
<accession>A0A915A0Q2</accession>
<organism evidence="2 5">
    <name type="scientific">Parascaris univalens</name>
    <name type="common">Nematode worm</name>
    <dbReference type="NCBI Taxonomy" id="6257"/>
    <lineage>
        <taxon>Eukaryota</taxon>
        <taxon>Metazoa</taxon>
        <taxon>Ecdysozoa</taxon>
        <taxon>Nematoda</taxon>
        <taxon>Chromadorea</taxon>
        <taxon>Rhabditida</taxon>
        <taxon>Spirurina</taxon>
        <taxon>Ascaridomorpha</taxon>
        <taxon>Ascaridoidea</taxon>
        <taxon>Ascarididae</taxon>
        <taxon>Parascaris</taxon>
    </lineage>
</organism>
<proteinExistence type="predicted"/>
<evidence type="ECO:0000313" key="4">
    <source>
        <dbReference type="WBParaSite" id="PgE122_g003_t02"/>
    </source>
</evidence>
<feature type="transmembrane region" description="Helical" evidence="1">
    <location>
        <begin position="27"/>
        <end position="49"/>
    </location>
</feature>
<dbReference type="WBParaSite" id="PgE122_g003_t04">
    <property type="protein sequence ID" value="PgE122_g003_t04"/>
    <property type="gene ID" value="PgE122_g003"/>
</dbReference>
<dbReference type="WBParaSite" id="PgE122_g003_t02">
    <property type="protein sequence ID" value="PgE122_g003_t02"/>
    <property type="gene ID" value="PgE122_g003"/>
</dbReference>
<dbReference type="WBParaSite" id="PgE122_g003_t01">
    <property type="protein sequence ID" value="PgE122_g003_t01"/>
    <property type="gene ID" value="PgE122_g003"/>
</dbReference>
<keyword evidence="2" id="KW-1185">Reference proteome</keyword>
<reference evidence="3 4" key="1">
    <citation type="submission" date="2022-11" db="UniProtKB">
        <authorList>
            <consortium name="WormBaseParasite"/>
        </authorList>
    </citation>
    <scope>IDENTIFICATION</scope>
</reference>
<dbReference type="Proteomes" id="UP000887569">
    <property type="component" value="Unplaced"/>
</dbReference>